<dbReference type="Gene3D" id="3.10.129.10">
    <property type="entry name" value="Hotdog Thioesterase"/>
    <property type="match status" value="1"/>
</dbReference>
<dbReference type="InterPro" id="IPR029069">
    <property type="entry name" value="HotDog_dom_sf"/>
</dbReference>
<dbReference type="Pfam" id="PF13279">
    <property type="entry name" value="4HBT_2"/>
    <property type="match status" value="1"/>
</dbReference>
<organism evidence="3 4">
    <name type="scientific">Pseudomonas japonica</name>
    <dbReference type="NCBI Taxonomy" id="256466"/>
    <lineage>
        <taxon>Bacteria</taxon>
        <taxon>Pseudomonadati</taxon>
        <taxon>Pseudomonadota</taxon>
        <taxon>Gammaproteobacteria</taxon>
        <taxon>Pseudomonadales</taxon>
        <taxon>Pseudomonadaceae</taxon>
        <taxon>Pseudomonas</taxon>
    </lineage>
</organism>
<keyword evidence="4" id="KW-1185">Reference proteome</keyword>
<sequence length="141" mass="15978">MRSQGVLHVDTEVLVPFFDVDSMLVVWHGHYVKYLEVARCALLDHLDHNYLQMQASGYAWPVIDLQLRYMRGATFGQRLKVRASLVEWENRLKIHYLISDAATGERMTRASSVQVAVHIASGEMQLASPQVMLDAVARALP</sequence>
<dbReference type="SUPFAM" id="SSF54637">
    <property type="entry name" value="Thioesterase/thiol ester dehydrase-isomerase"/>
    <property type="match status" value="1"/>
</dbReference>
<evidence type="ECO:0000313" key="4">
    <source>
        <dbReference type="Proteomes" id="UP000198407"/>
    </source>
</evidence>
<reference evidence="4" key="1">
    <citation type="submission" date="2017-06" db="EMBL/GenBank/DDBJ databases">
        <authorList>
            <person name="Varghese N."/>
            <person name="Submissions S."/>
        </authorList>
    </citation>
    <scope>NUCLEOTIDE SEQUENCE [LARGE SCALE GENOMIC DNA]</scope>
    <source>
        <strain evidence="4">DSM 22348</strain>
    </source>
</reference>
<protein>
    <submittedName>
        <fullName evidence="3">Acyl-CoA thioester hydrolase</fullName>
    </submittedName>
</protein>
<comment type="similarity">
    <text evidence="1">Belongs to the 4-hydroxybenzoyl-CoA thioesterase family.</text>
</comment>
<keyword evidence="2 3" id="KW-0378">Hydrolase</keyword>
<accession>A0A239CJJ9</accession>
<dbReference type="Proteomes" id="UP000198407">
    <property type="component" value="Unassembled WGS sequence"/>
</dbReference>
<dbReference type="PANTHER" id="PTHR31793">
    <property type="entry name" value="4-HYDROXYBENZOYL-COA THIOESTERASE FAMILY MEMBER"/>
    <property type="match status" value="1"/>
</dbReference>
<dbReference type="GO" id="GO:0047617">
    <property type="term" value="F:fatty acyl-CoA hydrolase activity"/>
    <property type="evidence" value="ECO:0007669"/>
    <property type="project" value="TreeGrafter"/>
</dbReference>
<proteinExistence type="inferred from homology"/>
<dbReference type="RefSeq" id="WP_042121255.1">
    <property type="nucleotide sequence ID" value="NZ_FZOL01000004.1"/>
</dbReference>
<dbReference type="CDD" id="cd00586">
    <property type="entry name" value="4HBT"/>
    <property type="match status" value="1"/>
</dbReference>
<dbReference type="PANTHER" id="PTHR31793:SF27">
    <property type="entry name" value="NOVEL THIOESTERASE SUPERFAMILY DOMAIN AND SAPOSIN A-TYPE DOMAIN CONTAINING PROTEIN (0610012H03RIK)"/>
    <property type="match status" value="1"/>
</dbReference>
<dbReference type="OrthoDB" id="9800856at2"/>
<name>A0A239CJJ9_9PSED</name>
<dbReference type="EMBL" id="FZOL01000004">
    <property type="protein sequence ID" value="SNS20290.1"/>
    <property type="molecule type" value="Genomic_DNA"/>
</dbReference>
<evidence type="ECO:0000313" key="3">
    <source>
        <dbReference type="EMBL" id="SNS20290.1"/>
    </source>
</evidence>
<dbReference type="AlphaFoldDB" id="A0A239CJJ9"/>
<evidence type="ECO:0000256" key="1">
    <source>
        <dbReference type="ARBA" id="ARBA00005953"/>
    </source>
</evidence>
<dbReference type="STRING" id="1215104.GCA_000730585_05236"/>
<gene>
    <name evidence="3" type="ORF">SAMN05444352_104245</name>
</gene>
<dbReference type="InterPro" id="IPR050563">
    <property type="entry name" value="4-hydroxybenzoyl-CoA_TE"/>
</dbReference>
<evidence type="ECO:0000256" key="2">
    <source>
        <dbReference type="ARBA" id="ARBA00022801"/>
    </source>
</evidence>